<name>A0ABU8DVB0_9ACTN</name>
<feature type="transmembrane region" description="Helical" evidence="1">
    <location>
        <begin position="380"/>
        <end position="404"/>
    </location>
</feature>
<feature type="transmembrane region" description="Helical" evidence="1">
    <location>
        <begin position="49"/>
        <end position="76"/>
    </location>
</feature>
<feature type="transmembrane region" description="Helical" evidence="1">
    <location>
        <begin position="183"/>
        <end position="203"/>
    </location>
</feature>
<sequence>MAAGSAVAGGLLLVSLGIGRTPARPVPTSGGLVVSEYYDPRFSPLVTSAEIRVGVLTGVLLLVAAAVGLLVQAVCAGGVRRRDTARALHVAGAAPGQLRTVQALQVGRAGAAGGLLAGPVYLVLWSVLGPAVDPVVRLLPDLGWADLVGWAAVAIGCAAGGAAIGALTGAVAGRPARRVRGDAVAIGLVVVLLGAVAAVPVAGSWDRRAGVAALGVVVAVLLGAAVVAGAGWTRVRAARLRRSGSADAVLTAAGLSAAAGPIGTASAVSLVAGVVVGVCAPLALVASPDRFAGDVPGLALAGTAALLGLLVALATATLGAVDDLATHRRSLAATAALGVELRVLRRVQGRRLRLATVGPVATGTVLGTVIGTGVTGADAAIGVVAGAGCAVVVVGVVWTATLVIGWSLHGRLADAVDPGALRAA</sequence>
<dbReference type="Proteomes" id="UP001361570">
    <property type="component" value="Unassembled WGS sequence"/>
</dbReference>
<organism evidence="2 3">
    <name type="scientific">Klenkia sesuvii</name>
    <dbReference type="NCBI Taxonomy" id="3103137"/>
    <lineage>
        <taxon>Bacteria</taxon>
        <taxon>Bacillati</taxon>
        <taxon>Actinomycetota</taxon>
        <taxon>Actinomycetes</taxon>
        <taxon>Geodermatophilales</taxon>
        <taxon>Geodermatophilaceae</taxon>
        <taxon>Klenkia</taxon>
    </lineage>
</organism>
<feature type="transmembrane region" description="Helical" evidence="1">
    <location>
        <begin position="265"/>
        <end position="286"/>
    </location>
</feature>
<keyword evidence="1" id="KW-0812">Transmembrane</keyword>
<evidence type="ECO:0000313" key="3">
    <source>
        <dbReference type="Proteomes" id="UP001361570"/>
    </source>
</evidence>
<feature type="transmembrane region" description="Helical" evidence="1">
    <location>
        <begin position="209"/>
        <end position="232"/>
    </location>
</feature>
<keyword evidence="1" id="KW-0472">Membrane</keyword>
<evidence type="ECO:0000256" key="1">
    <source>
        <dbReference type="SAM" id="Phobius"/>
    </source>
</evidence>
<protein>
    <recommendedName>
        <fullName evidence="4">FtsX-like permease family protein</fullName>
    </recommendedName>
</protein>
<keyword evidence="3" id="KW-1185">Reference proteome</keyword>
<comment type="caution">
    <text evidence="2">The sequence shown here is derived from an EMBL/GenBank/DDBJ whole genome shotgun (WGS) entry which is preliminary data.</text>
</comment>
<feature type="transmembrane region" description="Helical" evidence="1">
    <location>
        <begin position="298"/>
        <end position="321"/>
    </location>
</feature>
<reference evidence="2 3" key="1">
    <citation type="submission" date="2024-03" db="EMBL/GenBank/DDBJ databases">
        <title>Draft genome sequence of Klenkia sp. LSe6-5.</title>
        <authorList>
            <person name="Duangmal K."/>
            <person name="Chantavorakit T."/>
        </authorList>
    </citation>
    <scope>NUCLEOTIDE SEQUENCE [LARGE SCALE GENOMIC DNA]</scope>
    <source>
        <strain evidence="2 3">LSe6-5</strain>
    </source>
</reference>
<evidence type="ECO:0000313" key="2">
    <source>
        <dbReference type="EMBL" id="MEI4272603.1"/>
    </source>
</evidence>
<feature type="transmembrane region" description="Helical" evidence="1">
    <location>
        <begin position="109"/>
        <end position="128"/>
    </location>
</feature>
<evidence type="ECO:0008006" key="4">
    <source>
        <dbReference type="Google" id="ProtNLM"/>
    </source>
</evidence>
<keyword evidence="1" id="KW-1133">Transmembrane helix</keyword>
<dbReference type="RefSeq" id="WP_336404733.1">
    <property type="nucleotide sequence ID" value="NZ_JBAPLU010000012.1"/>
</dbReference>
<gene>
    <name evidence="2" type="ORF">TEK04_12805</name>
</gene>
<proteinExistence type="predicted"/>
<accession>A0ABU8DVB0</accession>
<dbReference type="EMBL" id="JBAPLU010000012">
    <property type="protein sequence ID" value="MEI4272603.1"/>
    <property type="molecule type" value="Genomic_DNA"/>
</dbReference>
<feature type="transmembrane region" description="Helical" evidence="1">
    <location>
        <begin position="352"/>
        <end position="374"/>
    </location>
</feature>
<feature type="transmembrane region" description="Helical" evidence="1">
    <location>
        <begin position="148"/>
        <end position="171"/>
    </location>
</feature>